<dbReference type="EMBL" id="CAKLBY020000224">
    <property type="protein sequence ID" value="CAK7936659.1"/>
    <property type="molecule type" value="Genomic_DNA"/>
</dbReference>
<organism evidence="1 2">
    <name type="scientific">Peronospora matthiolae</name>
    <dbReference type="NCBI Taxonomy" id="2874970"/>
    <lineage>
        <taxon>Eukaryota</taxon>
        <taxon>Sar</taxon>
        <taxon>Stramenopiles</taxon>
        <taxon>Oomycota</taxon>
        <taxon>Peronosporomycetes</taxon>
        <taxon>Peronosporales</taxon>
        <taxon>Peronosporaceae</taxon>
        <taxon>Peronospora</taxon>
    </lineage>
</organism>
<proteinExistence type="predicted"/>
<gene>
    <name evidence="1" type="ORF">PM001_LOCUS21809</name>
</gene>
<accession>A0AAV1UUC3</accession>
<evidence type="ECO:0000313" key="1">
    <source>
        <dbReference type="EMBL" id="CAK7936659.1"/>
    </source>
</evidence>
<protein>
    <submittedName>
        <fullName evidence="1">Uncharacterized protein</fullName>
    </submittedName>
</protein>
<evidence type="ECO:0000313" key="2">
    <source>
        <dbReference type="Proteomes" id="UP001162060"/>
    </source>
</evidence>
<dbReference type="AlphaFoldDB" id="A0AAV1UUC3"/>
<reference evidence="1" key="1">
    <citation type="submission" date="2024-01" db="EMBL/GenBank/DDBJ databases">
        <authorList>
            <person name="Webb A."/>
        </authorList>
    </citation>
    <scope>NUCLEOTIDE SEQUENCE</scope>
    <source>
        <strain evidence="1">Pm1</strain>
    </source>
</reference>
<dbReference type="Proteomes" id="UP001162060">
    <property type="component" value="Unassembled WGS sequence"/>
</dbReference>
<name>A0AAV1UUC3_9STRA</name>
<sequence>MCDALLFVTHRSTNDMLPLERAASSTSRKAVTAAFWASKKERKTMDTGYANL</sequence>
<comment type="caution">
    <text evidence="1">The sequence shown here is derived from an EMBL/GenBank/DDBJ whole genome shotgun (WGS) entry which is preliminary data.</text>
</comment>